<dbReference type="EMBL" id="DSHW01000175">
    <property type="protein sequence ID" value="HEQ88235.1"/>
    <property type="molecule type" value="Genomic_DNA"/>
</dbReference>
<name>A0A7V1ZHJ6_9BACT</name>
<keyword evidence="2" id="KW-0812">Transmembrane</keyword>
<dbReference type="AlphaFoldDB" id="A0A7V1ZHJ6"/>
<proteinExistence type="inferred from homology"/>
<dbReference type="PANTHER" id="PTHR43630:SF2">
    <property type="entry name" value="GLYCOSYLTRANSFERASE"/>
    <property type="match status" value="1"/>
</dbReference>
<dbReference type="InterPro" id="IPR001173">
    <property type="entry name" value="Glyco_trans_2-like"/>
</dbReference>
<evidence type="ECO:0000259" key="3">
    <source>
        <dbReference type="Pfam" id="PF00535"/>
    </source>
</evidence>
<accession>A0A7V1ZHJ6</accession>
<feature type="transmembrane region" description="Helical" evidence="2">
    <location>
        <begin position="224"/>
        <end position="245"/>
    </location>
</feature>
<keyword evidence="2" id="KW-1133">Transmembrane helix</keyword>
<organism evidence="4">
    <name type="scientific">Thermoanaerobaculum aquaticum</name>
    <dbReference type="NCBI Taxonomy" id="1312852"/>
    <lineage>
        <taxon>Bacteria</taxon>
        <taxon>Pseudomonadati</taxon>
        <taxon>Acidobacteriota</taxon>
        <taxon>Thermoanaerobaculia</taxon>
        <taxon>Thermoanaerobaculales</taxon>
        <taxon>Thermoanaerobaculaceae</taxon>
        <taxon>Thermoanaerobaculum</taxon>
    </lineage>
</organism>
<keyword evidence="4" id="KW-0808">Transferase</keyword>
<evidence type="ECO:0000256" key="1">
    <source>
        <dbReference type="ARBA" id="ARBA00038494"/>
    </source>
</evidence>
<reference evidence="4" key="1">
    <citation type="journal article" date="2020" name="mSystems">
        <title>Genome- and Community-Level Interaction Insights into Carbon Utilization and Element Cycling Functions of Hydrothermarchaeota in Hydrothermal Sediment.</title>
        <authorList>
            <person name="Zhou Z."/>
            <person name="Liu Y."/>
            <person name="Xu W."/>
            <person name="Pan J."/>
            <person name="Luo Z.H."/>
            <person name="Li M."/>
        </authorList>
    </citation>
    <scope>NUCLEOTIDE SEQUENCE [LARGE SCALE GENOMIC DNA]</scope>
    <source>
        <strain evidence="4">SpSt-186</strain>
    </source>
</reference>
<comment type="similarity">
    <text evidence="1">Belongs to the glycosyltransferase 2 family. WaaE/KdtX subfamily.</text>
</comment>
<protein>
    <submittedName>
        <fullName evidence="4">Glycosyltransferase family 2 protein</fullName>
    </submittedName>
</protein>
<evidence type="ECO:0000313" key="4">
    <source>
        <dbReference type="EMBL" id="HEQ88235.1"/>
    </source>
</evidence>
<dbReference type="Pfam" id="PF00535">
    <property type="entry name" value="Glycos_transf_2"/>
    <property type="match status" value="1"/>
</dbReference>
<feature type="domain" description="Glycosyltransferase 2-like" evidence="3">
    <location>
        <begin position="16"/>
        <end position="136"/>
    </location>
</feature>
<dbReference type="PANTHER" id="PTHR43630">
    <property type="entry name" value="POLY-BETA-1,6-N-ACETYL-D-GLUCOSAMINE SYNTHASE"/>
    <property type="match status" value="1"/>
</dbReference>
<sequence length="295" mass="34601">MGAEGFMPELQRPKISAVITTYNEERNIGDCIESLLWCDEIVVVDSFSTDRTPEIAKSYEKVRFFQRPYYGSASQKNWAMDQTQYEWILIFDADERCTPELQAEIEALLASGPKYEAYTIKRRVYFMDRVIRFSGWQHDRVVRLVKRGAGRYPNRRVHADMQTRGPAPVLKNPMLHFMIESFEQYLPRIIKYGFWGAAQGWKTGRKSGFLEVFGRSTWRFIRMYVFQLGFLDGMAGLVFCMLQAFGTYLKWAILWEWRVNAARGRMPNLPPFDEDEKVWEWKADEGNAEEQKVNG</sequence>
<dbReference type="Gene3D" id="3.90.550.10">
    <property type="entry name" value="Spore Coat Polysaccharide Biosynthesis Protein SpsA, Chain A"/>
    <property type="match status" value="1"/>
</dbReference>
<comment type="caution">
    <text evidence="4">The sequence shown here is derived from an EMBL/GenBank/DDBJ whole genome shotgun (WGS) entry which is preliminary data.</text>
</comment>
<dbReference type="SUPFAM" id="SSF53448">
    <property type="entry name" value="Nucleotide-diphospho-sugar transferases"/>
    <property type="match status" value="1"/>
</dbReference>
<gene>
    <name evidence="4" type="ORF">ENP06_02350</name>
</gene>
<keyword evidence="2" id="KW-0472">Membrane</keyword>
<evidence type="ECO:0000256" key="2">
    <source>
        <dbReference type="SAM" id="Phobius"/>
    </source>
</evidence>
<dbReference type="GO" id="GO:0016740">
    <property type="term" value="F:transferase activity"/>
    <property type="evidence" value="ECO:0007669"/>
    <property type="project" value="UniProtKB-KW"/>
</dbReference>
<dbReference type="CDD" id="cd02511">
    <property type="entry name" value="Beta4Glucosyltransferase"/>
    <property type="match status" value="1"/>
</dbReference>
<dbReference type="InterPro" id="IPR029044">
    <property type="entry name" value="Nucleotide-diphossugar_trans"/>
</dbReference>